<protein>
    <submittedName>
        <fullName evidence="1">Uncharacterized protein</fullName>
    </submittedName>
</protein>
<keyword evidence="2" id="KW-1185">Reference proteome</keyword>
<proteinExistence type="predicted"/>
<dbReference type="HOGENOM" id="CLU_2558602_0_0_1"/>
<dbReference type="InParanoid" id="A0A067Q499"/>
<accession>A0A067Q499</accession>
<name>A0A067Q499_9AGAM</name>
<dbReference type="EMBL" id="KL197712">
    <property type="protein sequence ID" value="KDQ61824.1"/>
    <property type="molecule type" value="Genomic_DNA"/>
</dbReference>
<evidence type="ECO:0000313" key="2">
    <source>
        <dbReference type="Proteomes" id="UP000027265"/>
    </source>
</evidence>
<sequence length="82" mass="9429">MNSSVMTSRRSLLFNLPVHLVFHSCICLSRSFVQRYDKLCFHRPSGNLLILISKGQWLARTILHMYSLTHVLIDALVDGHGY</sequence>
<gene>
    <name evidence="1" type="ORF">JAAARDRAFT_523472</name>
</gene>
<dbReference type="Proteomes" id="UP000027265">
    <property type="component" value="Unassembled WGS sequence"/>
</dbReference>
<organism evidence="1 2">
    <name type="scientific">Jaapia argillacea MUCL 33604</name>
    <dbReference type="NCBI Taxonomy" id="933084"/>
    <lineage>
        <taxon>Eukaryota</taxon>
        <taxon>Fungi</taxon>
        <taxon>Dikarya</taxon>
        <taxon>Basidiomycota</taxon>
        <taxon>Agaricomycotina</taxon>
        <taxon>Agaricomycetes</taxon>
        <taxon>Agaricomycetidae</taxon>
        <taxon>Jaapiales</taxon>
        <taxon>Jaapiaceae</taxon>
        <taxon>Jaapia</taxon>
    </lineage>
</organism>
<evidence type="ECO:0000313" key="1">
    <source>
        <dbReference type="EMBL" id="KDQ61824.1"/>
    </source>
</evidence>
<dbReference type="AlphaFoldDB" id="A0A067Q499"/>
<reference evidence="2" key="1">
    <citation type="journal article" date="2014" name="Proc. Natl. Acad. Sci. U.S.A.">
        <title>Extensive sampling of basidiomycete genomes demonstrates inadequacy of the white-rot/brown-rot paradigm for wood decay fungi.</title>
        <authorList>
            <person name="Riley R."/>
            <person name="Salamov A.A."/>
            <person name="Brown D.W."/>
            <person name="Nagy L.G."/>
            <person name="Floudas D."/>
            <person name="Held B.W."/>
            <person name="Levasseur A."/>
            <person name="Lombard V."/>
            <person name="Morin E."/>
            <person name="Otillar R."/>
            <person name="Lindquist E.A."/>
            <person name="Sun H."/>
            <person name="LaButti K.M."/>
            <person name="Schmutz J."/>
            <person name="Jabbour D."/>
            <person name="Luo H."/>
            <person name="Baker S.E."/>
            <person name="Pisabarro A.G."/>
            <person name="Walton J.D."/>
            <person name="Blanchette R.A."/>
            <person name="Henrissat B."/>
            <person name="Martin F."/>
            <person name="Cullen D."/>
            <person name="Hibbett D.S."/>
            <person name="Grigoriev I.V."/>
        </authorList>
    </citation>
    <scope>NUCLEOTIDE SEQUENCE [LARGE SCALE GENOMIC DNA]</scope>
    <source>
        <strain evidence="2">MUCL 33604</strain>
    </source>
</reference>